<dbReference type="CDD" id="cd09022">
    <property type="entry name" value="Aldose_epim_Ec_YihR"/>
    <property type="match status" value="1"/>
</dbReference>
<name>A0ABT1ZDI7_9MICO</name>
<dbReference type="Gene3D" id="2.70.98.10">
    <property type="match status" value="1"/>
</dbReference>
<proteinExistence type="predicted"/>
<dbReference type="InterPro" id="IPR011013">
    <property type="entry name" value="Gal_mutarotase_sf_dom"/>
</dbReference>
<sequence length="307" mass="33196">MSTITGVGERFELHLGDAVAEVGTVAAVLCRLQVGGVDLVEPLPLETAPPPFCAGIALAPWPNRVRAGRWLLDGQVQQFDITEPKRGGALHGLLEFAEYEVRERTDAAITLGATIHPQHGWPFLLDTWVRFELTPDGLAVTHGARNLSAVRAPYATGTHPYPRIGDFDVADLVLTVPADEYLEVDERLDPIAWHPVSGGTELRGGVPVGELELDTAFRGLTPADGVTATLTAPDGSRLEVWQDADWRYLQIFTTPIFPKADGLGTAVAIEPMTAPPDALNSGDDLIWLAPGESYEGTWGLRYRPAPR</sequence>
<dbReference type="EMBL" id="JANTHX010000004">
    <property type="protein sequence ID" value="MCS0498765.1"/>
    <property type="molecule type" value="Genomic_DNA"/>
</dbReference>
<dbReference type="InterPro" id="IPR037480">
    <property type="entry name" value="YihR-like"/>
</dbReference>
<accession>A0ABT1ZDI7</accession>
<evidence type="ECO:0000313" key="2">
    <source>
        <dbReference type="Proteomes" id="UP001205337"/>
    </source>
</evidence>
<dbReference type="Proteomes" id="UP001205337">
    <property type="component" value="Unassembled WGS sequence"/>
</dbReference>
<gene>
    <name evidence="1" type="ORF">NUH29_04260</name>
</gene>
<organism evidence="1 2">
    <name type="scientific">Protaetiibacter mangrovi</name>
    <dbReference type="NCBI Taxonomy" id="2970926"/>
    <lineage>
        <taxon>Bacteria</taxon>
        <taxon>Bacillati</taxon>
        <taxon>Actinomycetota</taxon>
        <taxon>Actinomycetes</taxon>
        <taxon>Micrococcales</taxon>
        <taxon>Microbacteriaceae</taxon>
        <taxon>Protaetiibacter</taxon>
    </lineage>
</organism>
<dbReference type="InterPro" id="IPR008183">
    <property type="entry name" value="Aldose_1/G6P_1-epimerase"/>
</dbReference>
<evidence type="ECO:0000313" key="1">
    <source>
        <dbReference type="EMBL" id="MCS0498765.1"/>
    </source>
</evidence>
<dbReference type="Pfam" id="PF01263">
    <property type="entry name" value="Aldose_epim"/>
    <property type="match status" value="1"/>
</dbReference>
<dbReference type="RefSeq" id="WP_258797766.1">
    <property type="nucleotide sequence ID" value="NZ_JANTHX010000004.1"/>
</dbReference>
<comment type="caution">
    <text evidence="1">The sequence shown here is derived from an EMBL/GenBank/DDBJ whole genome shotgun (WGS) entry which is preliminary data.</text>
</comment>
<reference evidence="1 2" key="1">
    <citation type="submission" date="2022-08" db="EMBL/GenBank/DDBJ databases">
        <authorList>
            <person name="Li F."/>
        </authorList>
    </citation>
    <scope>NUCLEOTIDE SEQUENCE [LARGE SCALE GENOMIC DNA]</scope>
    <source>
        <strain evidence="1 2">10F1B-8-1</strain>
    </source>
</reference>
<keyword evidence="2" id="KW-1185">Reference proteome</keyword>
<dbReference type="SUPFAM" id="SSF74650">
    <property type="entry name" value="Galactose mutarotase-like"/>
    <property type="match status" value="1"/>
</dbReference>
<dbReference type="InterPro" id="IPR014718">
    <property type="entry name" value="GH-type_carb-bd"/>
</dbReference>
<protein>
    <submittedName>
        <fullName evidence="1">Aldose 1-epimerase family protein</fullName>
    </submittedName>
</protein>